<comment type="caution">
    <text evidence="2">The sequence shown here is derived from an EMBL/GenBank/DDBJ whole genome shotgun (WGS) entry which is preliminary data.</text>
</comment>
<name>A0ABS8VQ27_DATST</name>
<dbReference type="EMBL" id="JACEIK010005559">
    <property type="protein sequence ID" value="MCE0481790.1"/>
    <property type="molecule type" value="Genomic_DNA"/>
</dbReference>
<accession>A0ABS8VQ27</accession>
<sequence>MGYEGVCGVEELGRKRGLKEVEEESSEGGDGVSPVVHGRREKERETTVRCLFPVMAGDEAATGFGLCSPTRRGEKSCCKGEDEKRWWWLAACEAIFRRGGVRVGGKEEGGRGSRGEKKRGKVLIGRKRGREKEAARGFGGPADLAGSGRVLVWLKKME</sequence>
<protein>
    <submittedName>
        <fullName evidence="2">Uncharacterized protein</fullName>
    </submittedName>
</protein>
<keyword evidence="3" id="KW-1185">Reference proteome</keyword>
<feature type="compositionally biased region" description="Basic and acidic residues" evidence="1">
    <location>
        <begin position="104"/>
        <end position="115"/>
    </location>
</feature>
<gene>
    <name evidence="2" type="ORF">HAX54_039835</name>
</gene>
<evidence type="ECO:0000313" key="2">
    <source>
        <dbReference type="EMBL" id="MCE0481790.1"/>
    </source>
</evidence>
<dbReference type="Proteomes" id="UP000823775">
    <property type="component" value="Unassembled WGS sequence"/>
</dbReference>
<proteinExistence type="predicted"/>
<feature type="region of interest" description="Disordered" evidence="1">
    <location>
        <begin position="17"/>
        <end position="41"/>
    </location>
</feature>
<feature type="compositionally biased region" description="Basic residues" evidence="1">
    <location>
        <begin position="116"/>
        <end position="129"/>
    </location>
</feature>
<feature type="region of interest" description="Disordered" evidence="1">
    <location>
        <begin position="104"/>
        <end position="141"/>
    </location>
</feature>
<reference evidence="2 3" key="1">
    <citation type="journal article" date="2021" name="BMC Genomics">
        <title>Datura genome reveals duplications of psychoactive alkaloid biosynthetic genes and high mutation rate following tissue culture.</title>
        <authorList>
            <person name="Rajewski A."/>
            <person name="Carter-House D."/>
            <person name="Stajich J."/>
            <person name="Litt A."/>
        </authorList>
    </citation>
    <scope>NUCLEOTIDE SEQUENCE [LARGE SCALE GENOMIC DNA]</scope>
    <source>
        <strain evidence="2">AR-01</strain>
    </source>
</reference>
<evidence type="ECO:0000313" key="3">
    <source>
        <dbReference type="Proteomes" id="UP000823775"/>
    </source>
</evidence>
<organism evidence="2 3">
    <name type="scientific">Datura stramonium</name>
    <name type="common">Jimsonweed</name>
    <name type="synonym">Common thornapple</name>
    <dbReference type="NCBI Taxonomy" id="4076"/>
    <lineage>
        <taxon>Eukaryota</taxon>
        <taxon>Viridiplantae</taxon>
        <taxon>Streptophyta</taxon>
        <taxon>Embryophyta</taxon>
        <taxon>Tracheophyta</taxon>
        <taxon>Spermatophyta</taxon>
        <taxon>Magnoliopsida</taxon>
        <taxon>eudicotyledons</taxon>
        <taxon>Gunneridae</taxon>
        <taxon>Pentapetalae</taxon>
        <taxon>asterids</taxon>
        <taxon>lamiids</taxon>
        <taxon>Solanales</taxon>
        <taxon>Solanaceae</taxon>
        <taxon>Solanoideae</taxon>
        <taxon>Datureae</taxon>
        <taxon>Datura</taxon>
    </lineage>
</organism>
<evidence type="ECO:0000256" key="1">
    <source>
        <dbReference type="SAM" id="MobiDB-lite"/>
    </source>
</evidence>